<name>A0A973WM89_9BRAD</name>
<dbReference type="EMBL" id="JABWSX010000001">
    <property type="protein sequence ID" value="NVL07569.1"/>
    <property type="molecule type" value="Genomic_DNA"/>
</dbReference>
<reference evidence="2" key="1">
    <citation type="submission" date="2020-06" db="EMBL/GenBank/DDBJ databases">
        <title>Whole Genome Sequence of Bradyrhizobium sp. Strain 66S1MB.</title>
        <authorList>
            <person name="Bromfield E."/>
            <person name="Cloutier S."/>
        </authorList>
    </citation>
    <scope>NUCLEOTIDE SEQUENCE</scope>
    <source>
        <strain evidence="2">66S1MB</strain>
    </source>
</reference>
<feature type="signal peptide" evidence="1">
    <location>
        <begin position="1"/>
        <end position="23"/>
    </location>
</feature>
<organism evidence="2">
    <name type="scientific">Bradyrhizobium quebecense</name>
    <dbReference type="NCBI Taxonomy" id="2748629"/>
    <lineage>
        <taxon>Bacteria</taxon>
        <taxon>Pseudomonadati</taxon>
        <taxon>Pseudomonadota</taxon>
        <taxon>Alphaproteobacteria</taxon>
        <taxon>Hyphomicrobiales</taxon>
        <taxon>Nitrobacteraceae</taxon>
        <taxon>Bradyrhizobium</taxon>
    </lineage>
</organism>
<proteinExistence type="predicted"/>
<comment type="caution">
    <text evidence="2">The sequence shown here is derived from an EMBL/GenBank/DDBJ whole genome shotgun (WGS) entry which is preliminary data.</text>
</comment>
<evidence type="ECO:0000256" key="1">
    <source>
        <dbReference type="SAM" id="SignalP"/>
    </source>
</evidence>
<dbReference type="RefSeq" id="WP_176531218.1">
    <property type="nucleotide sequence ID" value="NZ_CP088022.1"/>
</dbReference>
<gene>
    <name evidence="2" type="ORF">HU230_17850</name>
</gene>
<sequence length="95" mass="9787">MDHPMIKTFIAAAGMAAVAYAVAAPAQAAHRHHMGVGCSGANFGKTEAAVEAMADNEVKFAAEKEVSLAQDAMLNNKWGACGAHLSKAAEESMAK</sequence>
<feature type="chain" id="PRO_5037173597" evidence="1">
    <location>
        <begin position="24"/>
        <end position="95"/>
    </location>
</feature>
<protein>
    <submittedName>
        <fullName evidence="2">Uncharacterized protein</fullName>
    </submittedName>
</protein>
<evidence type="ECO:0000313" key="2">
    <source>
        <dbReference type="EMBL" id="NVL07569.1"/>
    </source>
</evidence>
<accession>A0A973WM89</accession>
<dbReference type="AlphaFoldDB" id="A0A973WM89"/>
<keyword evidence="1" id="KW-0732">Signal</keyword>